<comment type="pathway">
    <text evidence="1">Cofactor biosynthesis; thiamine diphosphate biosynthesis; thiamine diphosphate from thiamine phosphate: step 1/1.</text>
</comment>
<comment type="function">
    <text evidence="1">Catalyzes the ATP-dependent phosphorylation of thiamine-monophosphate (TMP) to form thiamine-pyrophosphate (TPP), the active form of vitamin B1.</text>
</comment>
<comment type="caution">
    <text evidence="1">Lacks conserved residue(s) required for the propagation of feature annotation.</text>
</comment>
<feature type="binding site" evidence="1">
    <location>
        <position position="279"/>
    </location>
    <ligand>
        <name>Mg(2+)</name>
        <dbReference type="ChEBI" id="CHEBI:18420"/>
        <label>5</label>
    </ligand>
</feature>
<dbReference type="GO" id="GO:0005524">
    <property type="term" value="F:ATP binding"/>
    <property type="evidence" value="ECO:0007669"/>
    <property type="project" value="UniProtKB-UniRule"/>
</dbReference>
<dbReference type="UniPathway" id="UPA00060">
    <property type="reaction ID" value="UER00142"/>
</dbReference>
<dbReference type="InterPro" id="IPR010918">
    <property type="entry name" value="PurM-like_C_dom"/>
</dbReference>
<dbReference type="PANTHER" id="PTHR30270:SF0">
    <property type="entry name" value="THIAMINE-MONOPHOSPHATE KINASE"/>
    <property type="match status" value="1"/>
</dbReference>
<comment type="catalytic activity">
    <reaction evidence="1">
        <text>thiamine phosphate + ATP = thiamine diphosphate + ADP</text>
        <dbReference type="Rhea" id="RHEA:15913"/>
        <dbReference type="ChEBI" id="CHEBI:30616"/>
        <dbReference type="ChEBI" id="CHEBI:37575"/>
        <dbReference type="ChEBI" id="CHEBI:58937"/>
        <dbReference type="ChEBI" id="CHEBI:456216"/>
        <dbReference type="EC" id="2.7.4.16"/>
    </reaction>
</comment>
<dbReference type="EMBL" id="BACI01000072">
    <property type="protein sequence ID" value="GAA13250.1"/>
    <property type="molecule type" value="Genomic_DNA"/>
</dbReference>
<evidence type="ECO:0000313" key="5">
    <source>
        <dbReference type="EMBL" id="GAA13250.1"/>
    </source>
</evidence>
<dbReference type="InterPro" id="IPR036676">
    <property type="entry name" value="PurM-like_C_sf"/>
</dbReference>
<feature type="binding site" evidence="1">
    <location>
        <position position="107"/>
    </location>
    <ligand>
        <name>Mg(2+)</name>
        <dbReference type="ChEBI" id="CHEBI:18420"/>
        <label>4</label>
    </ligand>
</feature>
<feature type="binding site" evidence="1">
    <location>
        <position position="94"/>
    </location>
    <ligand>
        <name>Mg(2+)</name>
        <dbReference type="ChEBI" id="CHEBI:18420"/>
        <label>4</label>
    </ligand>
</feature>
<dbReference type="GO" id="GO:0009228">
    <property type="term" value="P:thiamine biosynthetic process"/>
    <property type="evidence" value="ECO:0007669"/>
    <property type="project" value="UniProtKB-KW"/>
</dbReference>
<feature type="binding site" evidence="1">
    <location>
        <position position="380"/>
    </location>
    <ligand>
        <name>substrate</name>
    </ligand>
</feature>
<dbReference type="Gene3D" id="3.30.1330.10">
    <property type="entry name" value="PurM-like, N-terminal domain"/>
    <property type="match status" value="1"/>
</dbReference>
<comment type="miscellaneous">
    <text evidence="1">Reaction mechanism of ThiL seems to utilize a direct, inline transfer of the gamma-phosphate of ATP to TMP rather than a phosphorylated enzyme intermediate.</text>
</comment>
<feature type="binding site" evidence="1">
    <location>
        <position position="109"/>
    </location>
    <ligand>
        <name>Mg(2+)</name>
        <dbReference type="ChEBI" id="CHEBI:18420"/>
        <label>1</label>
    </ligand>
</feature>
<feature type="binding site" evidence="1">
    <location>
        <position position="138"/>
    </location>
    <ligand>
        <name>Mg(2+)</name>
        <dbReference type="ChEBI" id="CHEBI:18420"/>
        <label>4</label>
    </ligand>
</feature>
<reference evidence="5 6" key="1">
    <citation type="submission" date="2011-05" db="EMBL/GenBank/DDBJ databases">
        <title>Whole genome shotgun sequence of Gordonia alkanivorans NBRC 16433.</title>
        <authorList>
            <person name="Hosoyama A."/>
            <person name="Nakamura S."/>
            <person name="Takarada H."/>
            <person name="Tsuchikane K."/>
            <person name="Yamazaki S."/>
            <person name="Fujita N."/>
        </authorList>
    </citation>
    <scope>NUCLEOTIDE SEQUENCE [LARGE SCALE GENOMIC DNA]</scope>
    <source>
        <strain evidence="5 6">NBRC 16433</strain>
    </source>
</reference>
<feature type="binding site" evidence="1">
    <location>
        <position position="278"/>
    </location>
    <ligand>
        <name>ATP</name>
        <dbReference type="ChEBI" id="CHEBI:30616"/>
    </ligand>
</feature>
<proteinExistence type="inferred from homology"/>
<dbReference type="AlphaFoldDB" id="F9VXB1"/>
<feature type="binding site" evidence="1">
    <location>
        <position position="329"/>
    </location>
    <ligand>
        <name>substrate</name>
    </ligand>
</feature>
<feature type="domain" description="PurM-like N-terminal" evidence="3">
    <location>
        <begin position="92"/>
        <end position="202"/>
    </location>
</feature>
<dbReference type="EC" id="2.7.4.16" evidence="1"/>
<evidence type="ECO:0000259" key="3">
    <source>
        <dbReference type="Pfam" id="PF00586"/>
    </source>
</evidence>
<dbReference type="eggNOG" id="COG0611">
    <property type="taxonomic scope" value="Bacteria"/>
</dbReference>
<dbReference type="CDD" id="cd02194">
    <property type="entry name" value="ThiL"/>
    <property type="match status" value="1"/>
</dbReference>
<dbReference type="InterPro" id="IPR036921">
    <property type="entry name" value="PurM-like_N_sf"/>
</dbReference>
<dbReference type="Pfam" id="PF02769">
    <property type="entry name" value="AIRS_C"/>
    <property type="match status" value="1"/>
</dbReference>
<feature type="binding site" evidence="1">
    <location>
        <position position="186"/>
    </location>
    <ligand>
        <name>Mg(2+)</name>
        <dbReference type="ChEBI" id="CHEBI:18420"/>
        <label>1</label>
    </ligand>
</feature>
<sequence length="388" mass="39172">MTPEEVGTNGPDNVGMDRSDSGGSDGPDSVGMDRSDSVGIDRSDSVRIDRSDSVRIDRSDSVGEIGERAVIAALTAAATAAGPVDDIVIGSGDDAAVLDIGGSAVISTDTVVEGLHFRFDWSTPQQIGARAVVQSSADVAAMGGRTTGLVVSIACPAATRVGVILDLNDGVVGAAHALGARVLGGDLVAAEQVVVSVTAVGALEGRRPVSLGGARPGDVLAVSGPLGASAAGLAVLSTPGVDDAQWTEVVALHRVPMPDLSQGPVAAAAGAHAMTDISDGLVEELITMSRAAQVAMAVEVAAVPRRPDLARLATELGAEVDEWVLTGGEDHHLLAAFDAASVPDSWTVIGSVREATSTTPEVWVDGRRVGGPDGPDLHGWQSFAEPRG</sequence>
<feature type="binding site" evidence="1">
    <location>
        <position position="116"/>
    </location>
    <ligand>
        <name>substrate</name>
    </ligand>
</feature>
<protein>
    <recommendedName>
        <fullName evidence="1">Thiamine-monophosphate kinase</fullName>
        <shortName evidence="1">TMP kinase</shortName>
        <shortName evidence="1">Thiamine-phosphate kinase</shortName>
        <ecNumber evidence="1">2.7.4.16</ecNumber>
    </recommendedName>
</protein>
<feature type="compositionally biased region" description="Basic and acidic residues" evidence="2">
    <location>
        <begin position="31"/>
        <end position="46"/>
    </location>
</feature>
<evidence type="ECO:0000259" key="4">
    <source>
        <dbReference type="Pfam" id="PF02769"/>
    </source>
</evidence>
<feature type="binding site" evidence="1">
    <location>
        <begin position="185"/>
        <end position="186"/>
    </location>
    <ligand>
        <name>ATP</name>
        <dbReference type="ChEBI" id="CHEBI:30616"/>
    </ligand>
</feature>
<dbReference type="HAMAP" id="MF_02128">
    <property type="entry name" value="TMP_kinase"/>
    <property type="match status" value="1"/>
</dbReference>
<feature type="region of interest" description="Disordered" evidence="2">
    <location>
        <begin position="1"/>
        <end position="46"/>
    </location>
</feature>
<organism evidence="5 6">
    <name type="scientific">Gordonia alkanivorans NBRC 16433</name>
    <dbReference type="NCBI Taxonomy" id="1027371"/>
    <lineage>
        <taxon>Bacteria</taxon>
        <taxon>Bacillati</taxon>
        <taxon>Actinomycetota</taxon>
        <taxon>Actinomycetes</taxon>
        <taxon>Mycobacteriales</taxon>
        <taxon>Gordoniaceae</taxon>
        <taxon>Gordonia</taxon>
    </lineage>
</organism>
<accession>F9VXB1</accession>
<keyword evidence="1" id="KW-0784">Thiamine biosynthesis</keyword>
<feature type="binding site" evidence="1">
    <location>
        <position position="94"/>
    </location>
    <ligand>
        <name>Mg(2+)</name>
        <dbReference type="ChEBI" id="CHEBI:18420"/>
        <label>3</label>
    </ligand>
</feature>
<feature type="binding site" evidence="1">
    <location>
        <position position="109"/>
    </location>
    <ligand>
        <name>Mg(2+)</name>
        <dbReference type="ChEBI" id="CHEBI:18420"/>
        <label>2</label>
    </ligand>
</feature>
<keyword evidence="1" id="KW-0808">Transferase</keyword>
<keyword evidence="1" id="KW-0460">Magnesium</keyword>
<dbReference type="GO" id="GO:0009229">
    <property type="term" value="P:thiamine diphosphate biosynthetic process"/>
    <property type="evidence" value="ECO:0007669"/>
    <property type="project" value="UniProtKB-UniRule"/>
</dbReference>
<feature type="binding site" evidence="1">
    <location>
        <position position="276"/>
    </location>
    <ligand>
        <name>Mg(2+)</name>
        <dbReference type="ChEBI" id="CHEBI:18420"/>
        <label>3</label>
    </ligand>
</feature>
<name>F9VXB1_9ACTN</name>
<dbReference type="NCBIfam" id="TIGR01379">
    <property type="entry name" value="thiL"/>
    <property type="match status" value="1"/>
</dbReference>
<dbReference type="Pfam" id="PF00586">
    <property type="entry name" value="AIRS"/>
    <property type="match status" value="1"/>
</dbReference>
<dbReference type="Gene3D" id="3.90.650.10">
    <property type="entry name" value="PurM-like C-terminal domain"/>
    <property type="match status" value="1"/>
</dbReference>
<dbReference type="SUPFAM" id="SSF55326">
    <property type="entry name" value="PurM N-terminal domain-like"/>
    <property type="match status" value="1"/>
</dbReference>
<evidence type="ECO:0000256" key="1">
    <source>
        <dbReference type="HAMAP-Rule" id="MF_02128"/>
    </source>
</evidence>
<keyword evidence="1" id="KW-0479">Metal-binding</keyword>
<evidence type="ECO:0000313" key="6">
    <source>
        <dbReference type="Proteomes" id="UP000003558"/>
    </source>
</evidence>
<evidence type="ECO:0000256" key="2">
    <source>
        <dbReference type="SAM" id="MobiDB-lite"/>
    </source>
</evidence>
<keyword evidence="1" id="KW-0547">Nucleotide-binding</keyword>
<dbReference type="PANTHER" id="PTHR30270">
    <property type="entry name" value="THIAMINE-MONOPHOSPHATE KINASE"/>
    <property type="match status" value="1"/>
</dbReference>
<comment type="caution">
    <text evidence="5">The sequence shown here is derived from an EMBL/GenBank/DDBJ whole genome shotgun (WGS) entry which is preliminary data.</text>
</comment>
<gene>
    <name evidence="1 5" type="primary">thiL</name>
    <name evidence="5" type="ORF">GOALK_072_00530</name>
</gene>
<dbReference type="InterPro" id="IPR006283">
    <property type="entry name" value="ThiL-like"/>
</dbReference>
<dbReference type="InterPro" id="IPR016188">
    <property type="entry name" value="PurM-like_N"/>
</dbReference>
<feature type="domain" description="PurM-like C-terminal" evidence="4">
    <location>
        <begin position="215"/>
        <end position="357"/>
    </location>
</feature>
<feature type="binding site" evidence="1">
    <location>
        <position position="138"/>
    </location>
    <ligand>
        <name>Mg(2+)</name>
        <dbReference type="ChEBI" id="CHEBI:18420"/>
        <label>3</label>
    </ligand>
</feature>
<feature type="binding site" evidence="1">
    <location>
        <position position="138"/>
    </location>
    <ligand>
        <name>Mg(2+)</name>
        <dbReference type="ChEBI" id="CHEBI:18420"/>
        <label>2</label>
    </ligand>
</feature>
<keyword evidence="1" id="KW-0067">ATP-binding</keyword>
<keyword evidence="1 5" id="KW-0418">Kinase</keyword>
<comment type="similarity">
    <text evidence="1">Belongs to the thiamine-monophosphate kinase family.</text>
</comment>
<dbReference type="Proteomes" id="UP000003558">
    <property type="component" value="Unassembled WGS sequence"/>
</dbReference>
<dbReference type="STRING" id="1027371.GOALK_072_00530"/>
<dbReference type="GO" id="GO:0009030">
    <property type="term" value="F:thiamine-phosphate kinase activity"/>
    <property type="evidence" value="ECO:0007669"/>
    <property type="project" value="UniProtKB-UniRule"/>
</dbReference>
<feature type="binding site" evidence="1">
    <location>
        <position position="108"/>
    </location>
    <ligand>
        <name>Mg(2+)</name>
        <dbReference type="ChEBI" id="CHEBI:18420"/>
        <label>1</label>
    </ligand>
</feature>
<dbReference type="SUPFAM" id="SSF56042">
    <property type="entry name" value="PurM C-terminal domain-like"/>
    <property type="match status" value="1"/>
</dbReference>
<dbReference type="GO" id="GO:0000287">
    <property type="term" value="F:magnesium ion binding"/>
    <property type="evidence" value="ECO:0007669"/>
    <property type="project" value="UniProtKB-UniRule"/>
</dbReference>